<dbReference type="Proteomes" id="UP001595859">
    <property type="component" value="Unassembled WGS sequence"/>
</dbReference>
<dbReference type="PANTHER" id="PTHR12526">
    <property type="entry name" value="GLYCOSYLTRANSFERASE"/>
    <property type="match status" value="1"/>
</dbReference>
<evidence type="ECO:0000259" key="3">
    <source>
        <dbReference type="Pfam" id="PF00534"/>
    </source>
</evidence>
<sequence length="408" mass="43533">MRIAMISEHANPLAALGEVDAGGQNLHVAELSAAMAAAGHDVTVYTRRDDPAQSADRVTPQGYRVVHVPAGPPEPVPKDELLPHMAEFSRYVERAWRTDRPDVVHSHFWMSGLVAVLAARPHGVPVVHTYHALGTVKQRHQGAADTSPPQRIGVERMIGRTAAGIVATCSDEVRELVRMGVPRNRVSVVPCGVDCTQFQPDGEVARKPLPHRVVSVGRLVPRKGFADLVAALPAVPDTELVIAGGPVHDRLADDPEAARLRALADRAGVADRVRFAGQVPRDRMPALLRSADLVACVPWYEPFGIVPIEAMACGVPVLATSVGGLTDTVVENVTGVLVPPRGPAAVGAAMRSLLGDPVRRSFLGGSGRERAESRYPWRRIAAECVREYQRCVDLAGTGGITVVGSAAR</sequence>
<name>A0ABV9RXT8_9PSEU</name>
<dbReference type="InterPro" id="IPR001296">
    <property type="entry name" value="Glyco_trans_1"/>
</dbReference>
<dbReference type="PANTHER" id="PTHR12526:SF635">
    <property type="entry name" value="GLYCOSYL TRANSFERASE GROUP 1"/>
    <property type="match status" value="1"/>
</dbReference>
<evidence type="ECO:0000256" key="2">
    <source>
        <dbReference type="ARBA" id="ARBA00022679"/>
    </source>
</evidence>
<proteinExistence type="predicted"/>
<evidence type="ECO:0000259" key="4">
    <source>
        <dbReference type="Pfam" id="PF13439"/>
    </source>
</evidence>
<evidence type="ECO:0000313" key="5">
    <source>
        <dbReference type="EMBL" id="MFC4852031.1"/>
    </source>
</evidence>
<dbReference type="Gene3D" id="3.40.50.2000">
    <property type="entry name" value="Glycogen Phosphorylase B"/>
    <property type="match status" value="2"/>
</dbReference>
<reference evidence="6" key="1">
    <citation type="journal article" date="2019" name="Int. J. Syst. Evol. Microbiol.">
        <title>The Global Catalogue of Microorganisms (GCM) 10K type strain sequencing project: providing services to taxonomists for standard genome sequencing and annotation.</title>
        <authorList>
            <consortium name="The Broad Institute Genomics Platform"/>
            <consortium name="The Broad Institute Genome Sequencing Center for Infectious Disease"/>
            <person name="Wu L."/>
            <person name="Ma J."/>
        </authorList>
    </citation>
    <scope>NUCLEOTIDE SEQUENCE [LARGE SCALE GENOMIC DNA]</scope>
    <source>
        <strain evidence="6">ZS-22-S1</strain>
    </source>
</reference>
<feature type="domain" description="Glycosyl transferase family 1" evidence="3">
    <location>
        <begin position="212"/>
        <end position="364"/>
    </location>
</feature>
<dbReference type="InterPro" id="IPR028098">
    <property type="entry name" value="Glyco_trans_4-like_N"/>
</dbReference>
<dbReference type="GO" id="GO:0016757">
    <property type="term" value="F:glycosyltransferase activity"/>
    <property type="evidence" value="ECO:0007669"/>
    <property type="project" value="UniProtKB-KW"/>
</dbReference>
<evidence type="ECO:0000256" key="1">
    <source>
        <dbReference type="ARBA" id="ARBA00022676"/>
    </source>
</evidence>
<dbReference type="Pfam" id="PF00534">
    <property type="entry name" value="Glycos_transf_1"/>
    <property type="match status" value="1"/>
</dbReference>
<keyword evidence="6" id="KW-1185">Reference proteome</keyword>
<dbReference type="EMBL" id="JBHSIS010000002">
    <property type="protein sequence ID" value="MFC4852031.1"/>
    <property type="molecule type" value="Genomic_DNA"/>
</dbReference>
<comment type="caution">
    <text evidence="5">The sequence shown here is derived from an EMBL/GenBank/DDBJ whole genome shotgun (WGS) entry which is preliminary data.</text>
</comment>
<dbReference type="EC" id="2.4.-.-" evidence="5"/>
<dbReference type="Pfam" id="PF13439">
    <property type="entry name" value="Glyco_transf_4"/>
    <property type="match status" value="1"/>
</dbReference>
<keyword evidence="1 5" id="KW-0328">Glycosyltransferase</keyword>
<dbReference type="SUPFAM" id="SSF53756">
    <property type="entry name" value="UDP-Glycosyltransferase/glycogen phosphorylase"/>
    <property type="match status" value="1"/>
</dbReference>
<organism evidence="5 6">
    <name type="scientific">Actinophytocola glycyrrhizae</name>
    <dbReference type="NCBI Taxonomy" id="2044873"/>
    <lineage>
        <taxon>Bacteria</taxon>
        <taxon>Bacillati</taxon>
        <taxon>Actinomycetota</taxon>
        <taxon>Actinomycetes</taxon>
        <taxon>Pseudonocardiales</taxon>
        <taxon>Pseudonocardiaceae</taxon>
    </lineage>
</organism>
<dbReference type="RefSeq" id="WP_378053366.1">
    <property type="nucleotide sequence ID" value="NZ_JBHSIS010000002.1"/>
</dbReference>
<gene>
    <name evidence="5" type="ORF">ACFPCV_00845</name>
</gene>
<protein>
    <submittedName>
        <fullName evidence="5">Glycosyltransferase</fullName>
        <ecNumber evidence="5">2.4.-.-</ecNumber>
    </submittedName>
</protein>
<feature type="domain" description="Glycosyltransferase subfamily 4-like N-terminal" evidence="4">
    <location>
        <begin position="22"/>
        <end position="196"/>
    </location>
</feature>
<evidence type="ECO:0000313" key="6">
    <source>
        <dbReference type="Proteomes" id="UP001595859"/>
    </source>
</evidence>
<accession>A0ABV9RXT8</accession>
<keyword evidence="2 5" id="KW-0808">Transferase</keyword>